<dbReference type="InterPro" id="IPR006158">
    <property type="entry name" value="Cobalamin-bd"/>
</dbReference>
<dbReference type="GO" id="GO:0005829">
    <property type="term" value="C:cytosol"/>
    <property type="evidence" value="ECO:0007669"/>
    <property type="project" value="TreeGrafter"/>
</dbReference>
<name>A0AAU9CQF7_9BACT</name>
<sequence>MKILLITPPLTQLNTPYPATAFLKGFLTENGYDVRQADLGIELVLRIFKPENLSKIFGIAEGKKNLSPNAKRILALKDEYLETIDSVIRFLQGKNSTLAQSIVDNDYLPRASRFSNLQELDWAFGTMGAQDHGKYLATLYIEDLGDLIIEAIDPDFGFSRYAERLGRTASSFSPIEEKLKGELSFLDKLLLECLDAHIQEAEPDIVGFSVPFPGNLYGAFKCGQYIKKNYPEVRIIMGGGYPNTELRRLEDVRVFDYLDFICLDDGEGPLLELFDYIGKGEQDDSRLQRTYKLDKQTGQIQYCDNKLAKQIPHSKAGTPDYSDLPLSDYLSIIEVVNPMHRMWSDGRWNKLMVAHGCYWKKCTFCDVNLDYIGRYDPTDASQLVDRIEAIVKQTGQNGFHFVDEAAPPLLLRDLSIELLRRGVKINWWTNVRFEKTFSPDLCRLMVAAGCVAITGGLEVASDRLLKKMKKGVSIAQVARVTRDFTQAGIMVHAYLMYGFPTQTEQETVDSLEIVRQLFEHNVIQSGFWHQFAMTAHSPVGKNPEEYGVHRSGPEFEGFAENDLYHEDPEGCEHEQYGPGLSKAIFNYMHGMCTDWPVYEWFEFDTPDTTVVPDVIEQALQVSEKKDAELESHGILWLGKKPVFESYAVRKRGKRQEKGKLVFANKTADLEVTGDKAEIKWLLPYFDIMAIGGERTVRLKELKEEYENRFQKPFDRFLNGQTWRTLRKEGLLLLRM</sequence>
<feature type="domain" description="B12-binding" evidence="6">
    <location>
        <begin position="144"/>
        <end position="284"/>
    </location>
</feature>
<dbReference type="InterPro" id="IPR023404">
    <property type="entry name" value="rSAM_horseshoe"/>
</dbReference>
<evidence type="ECO:0000313" key="9">
    <source>
        <dbReference type="Proteomes" id="UP001348817"/>
    </source>
</evidence>
<dbReference type="Gene3D" id="3.40.50.280">
    <property type="entry name" value="Cobalamin-binding domain"/>
    <property type="match status" value="1"/>
</dbReference>
<dbReference type="PROSITE" id="PS51332">
    <property type="entry name" value="B12_BINDING"/>
    <property type="match status" value="1"/>
</dbReference>
<dbReference type="SUPFAM" id="SSF102114">
    <property type="entry name" value="Radical SAM enzymes"/>
    <property type="match status" value="1"/>
</dbReference>
<dbReference type="KEGG" id="fax:FUAX_38330"/>
<dbReference type="SMART" id="SM00729">
    <property type="entry name" value="Elp3"/>
    <property type="match status" value="1"/>
</dbReference>
<keyword evidence="4" id="KW-0408">Iron</keyword>
<geneLocation type="plasmid" evidence="8 9">
    <name>pFA1</name>
</geneLocation>
<evidence type="ECO:0000259" key="7">
    <source>
        <dbReference type="PROSITE" id="PS51918"/>
    </source>
</evidence>
<keyword evidence="2" id="KW-0949">S-adenosyl-L-methionine</keyword>
<dbReference type="EMBL" id="AP025315">
    <property type="protein sequence ID" value="BDD11401.1"/>
    <property type="molecule type" value="Genomic_DNA"/>
</dbReference>
<evidence type="ECO:0000259" key="6">
    <source>
        <dbReference type="PROSITE" id="PS51332"/>
    </source>
</evidence>
<dbReference type="SFLD" id="SFLDS00029">
    <property type="entry name" value="Radical_SAM"/>
    <property type="match status" value="1"/>
</dbReference>
<dbReference type="InterPro" id="IPR006638">
    <property type="entry name" value="Elp3/MiaA/NifB-like_rSAM"/>
</dbReference>
<dbReference type="GO" id="GO:0046872">
    <property type="term" value="F:metal ion binding"/>
    <property type="evidence" value="ECO:0007669"/>
    <property type="project" value="UniProtKB-KW"/>
</dbReference>
<dbReference type="SFLD" id="SFLDG01082">
    <property type="entry name" value="B12-binding_domain_containing"/>
    <property type="match status" value="1"/>
</dbReference>
<evidence type="ECO:0000256" key="4">
    <source>
        <dbReference type="ARBA" id="ARBA00023004"/>
    </source>
</evidence>
<keyword evidence="9" id="KW-1185">Reference proteome</keyword>
<dbReference type="GO" id="GO:0051536">
    <property type="term" value="F:iron-sulfur cluster binding"/>
    <property type="evidence" value="ECO:0007669"/>
    <property type="project" value="UniProtKB-KW"/>
</dbReference>
<dbReference type="RefSeq" id="WP_338394901.1">
    <property type="nucleotide sequence ID" value="NZ_AP025315.1"/>
</dbReference>
<dbReference type="InterPro" id="IPR007197">
    <property type="entry name" value="rSAM"/>
</dbReference>
<evidence type="ECO:0000256" key="5">
    <source>
        <dbReference type="ARBA" id="ARBA00023014"/>
    </source>
</evidence>
<keyword evidence="5" id="KW-0411">Iron-sulfur</keyword>
<gene>
    <name evidence="8" type="ORF">FUAX_38330</name>
</gene>
<protein>
    <submittedName>
        <fullName evidence="8">Radical SAM protein</fullName>
    </submittedName>
</protein>
<dbReference type="AlphaFoldDB" id="A0AAU9CQF7"/>
<dbReference type="Proteomes" id="UP001348817">
    <property type="component" value="Plasmid pFA1"/>
</dbReference>
<reference evidence="8 9" key="1">
    <citation type="submission" date="2021-12" db="EMBL/GenBank/DDBJ databases">
        <title>Genome sequencing of bacteria with rrn-lacking chromosome and rrn-plasmid.</title>
        <authorList>
            <person name="Anda M."/>
            <person name="Iwasaki W."/>
        </authorList>
    </citation>
    <scope>NUCLEOTIDE SEQUENCE [LARGE SCALE GENOMIC DNA]</scope>
    <source>
        <strain evidence="8 9">DSM 100852</strain>
        <plasmid evidence="8 9">pFA1</plasmid>
    </source>
</reference>
<dbReference type="Gene3D" id="3.80.30.20">
    <property type="entry name" value="tm_1862 like domain"/>
    <property type="match status" value="1"/>
</dbReference>
<dbReference type="PANTHER" id="PTHR43409:SF7">
    <property type="entry name" value="BLL1977 PROTEIN"/>
    <property type="match status" value="1"/>
</dbReference>
<keyword evidence="3" id="KW-0479">Metal-binding</keyword>
<dbReference type="GO" id="GO:0003824">
    <property type="term" value="F:catalytic activity"/>
    <property type="evidence" value="ECO:0007669"/>
    <property type="project" value="InterPro"/>
</dbReference>
<feature type="domain" description="Radical SAM core" evidence="7">
    <location>
        <begin position="343"/>
        <end position="569"/>
    </location>
</feature>
<dbReference type="PANTHER" id="PTHR43409">
    <property type="entry name" value="ANAEROBIC MAGNESIUM-PROTOPORPHYRIN IX MONOMETHYL ESTER CYCLASE-RELATED"/>
    <property type="match status" value="1"/>
</dbReference>
<dbReference type="PROSITE" id="PS51918">
    <property type="entry name" value="RADICAL_SAM"/>
    <property type="match status" value="1"/>
</dbReference>
<evidence type="ECO:0000256" key="1">
    <source>
        <dbReference type="ARBA" id="ARBA00001966"/>
    </source>
</evidence>
<dbReference type="Pfam" id="PF04055">
    <property type="entry name" value="Radical_SAM"/>
    <property type="match status" value="1"/>
</dbReference>
<evidence type="ECO:0000256" key="2">
    <source>
        <dbReference type="ARBA" id="ARBA00022691"/>
    </source>
</evidence>
<proteinExistence type="predicted"/>
<keyword evidence="8" id="KW-0614">Plasmid</keyword>
<organism evidence="8 9">
    <name type="scientific">Fulvitalea axinellae</name>
    <dbReference type="NCBI Taxonomy" id="1182444"/>
    <lineage>
        <taxon>Bacteria</taxon>
        <taxon>Pseudomonadati</taxon>
        <taxon>Bacteroidota</taxon>
        <taxon>Cytophagia</taxon>
        <taxon>Cytophagales</taxon>
        <taxon>Persicobacteraceae</taxon>
        <taxon>Fulvitalea</taxon>
    </lineage>
</organism>
<accession>A0AAU9CQF7</accession>
<evidence type="ECO:0000313" key="8">
    <source>
        <dbReference type="EMBL" id="BDD11401.1"/>
    </source>
</evidence>
<comment type="cofactor">
    <cofactor evidence="1">
        <name>[4Fe-4S] cluster</name>
        <dbReference type="ChEBI" id="CHEBI:49883"/>
    </cofactor>
</comment>
<dbReference type="GO" id="GO:0031419">
    <property type="term" value="F:cobalamin binding"/>
    <property type="evidence" value="ECO:0007669"/>
    <property type="project" value="InterPro"/>
</dbReference>
<dbReference type="InterPro" id="IPR051198">
    <property type="entry name" value="BchE-like"/>
</dbReference>
<dbReference type="InterPro" id="IPR058240">
    <property type="entry name" value="rSAM_sf"/>
</dbReference>
<evidence type="ECO:0000256" key="3">
    <source>
        <dbReference type="ARBA" id="ARBA00022723"/>
    </source>
</evidence>